<evidence type="ECO:0000313" key="4">
    <source>
        <dbReference type="Proteomes" id="UP001642464"/>
    </source>
</evidence>
<protein>
    <submittedName>
        <fullName evidence="3">Reticulocyte-binding protein 2 homolog a</fullName>
    </submittedName>
</protein>
<feature type="region of interest" description="Disordered" evidence="2">
    <location>
        <begin position="453"/>
        <end position="473"/>
    </location>
</feature>
<organism evidence="3 4">
    <name type="scientific">Durusdinium trenchii</name>
    <dbReference type="NCBI Taxonomy" id="1381693"/>
    <lineage>
        <taxon>Eukaryota</taxon>
        <taxon>Sar</taxon>
        <taxon>Alveolata</taxon>
        <taxon>Dinophyceae</taxon>
        <taxon>Suessiales</taxon>
        <taxon>Symbiodiniaceae</taxon>
        <taxon>Durusdinium</taxon>
    </lineage>
</organism>
<evidence type="ECO:0000256" key="1">
    <source>
        <dbReference type="SAM" id="Coils"/>
    </source>
</evidence>
<reference evidence="3 4" key="1">
    <citation type="submission" date="2024-02" db="EMBL/GenBank/DDBJ databases">
        <authorList>
            <person name="Chen Y."/>
            <person name="Shah S."/>
            <person name="Dougan E. K."/>
            <person name="Thang M."/>
            <person name="Chan C."/>
        </authorList>
    </citation>
    <scope>NUCLEOTIDE SEQUENCE [LARGE SCALE GENOMIC DNA]</scope>
</reference>
<name>A0ABP0RG64_9DINO</name>
<accession>A0ABP0RG64</accession>
<feature type="compositionally biased region" description="Basic and acidic residues" evidence="2">
    <location>
        <begin position="508"/>
        <end position="548"/>
    </location>
</feature>
<feature type="compositionally biased region" description="Basic and acidic residues" evidence="2">
    <location>
        <begin position="40"/>
        <end position="67"/>
    </location>
</feature>
<proteinExistence type="predicted"/>
<feature type="region of interest" description="Disordered" evidence="2">
    <location>
        <begin position="25"/>
        <end position="67"/>
    </location>
</feature>
<dbReference type="Proteomes" id="UP001642464">
    <property type="component" value="Unassembled WGS sequence"/>
</dbReference>
<dbReference type="EMBL" id="CAXAMM010041471">
    <property type="protein sequence ID" value="CAK9099572.1"/>
    <property type="molecule type" value="Genomic_DNA"/>
</dbReference>
<comment type="caution">
    <text evidence="3">The sequence shown here is derived from an EMBL/GenBank/DDBJ whole genome shotgun (WGS) entry which is preliminary data.</text>
</comment>
<sequence length="592" mass="67495">MSSGQQARLKDLEVQLLSARDSLAQAEHDRANHSSWTQRLGHELADARANEQEARLREAQQGQELRDAQRRLEQLVGGASTPGELARCQKRLAELEQVCSRQEAELAEERRARERCHLEAVKSGEKLRLARAQGAQMKERVKSLEEAELRYPSRFPPRSIKNLRLGSARSASLPAEPRARGTGHRAQGVPWEPRTAGRAERQVNEPVAKEARWSWEEQPRAALPQAEPQDSGLAAMLPKAATVFPDVPGDHNGEIIRLWNGQLLKRLWCIKSPGRRQHLRIRFACPVAWEEGGLQHVQCSRLHWDDVPLRLVRALDSLGAENGRLKLEELSSVVDRLQAREPPQHLRPGAEEMGIYESCVSGLPELKPKSNQEYGQACPPYEALPNALARVQFQDPTPPWILAEVDWRVQHTEMLNQKIEALEREKAMWEAKLRQLRGQTAGTSTRNKITQLHQPWTWPPGDAPEAEASAEISRHAWSRAPGAPQGSAREIFEKISHPQPLQSIAPPRSERQRLHDEAAQREVELQRARAREAEERVEEEQTRQLANREDLRAALQQELQALRRLEAKRLQQREEVRAKLQEELHRQLQEER</sequence>
<feature type="coiled-coil region" evidence="1">
    <location>
        <begin position="412"/>
        <end position="439"/>
    </location>
</feature>
<feature type="compositionally biased region" description="Basic and acidic residues" evidence="2">
    <location>
        <begin position="195"/>
        <end position="206"/>
    </location>
</feature>
<evidence type="ECO:0000256" key="2">
    <source>
        <dbReference type="SAM" id="MobiDB-lite"/>
    </source>
</evidence>
<keyword evidence="1" id="KW-0175">Coiled coil</keyword>
<feature type="region of interest" description="Disordered" evidence="2">
    <location>
        <begin position="497"/>
        <end position="548"/>
    </location>
</feature>
<keyword evidence="4" id="KW-1185">Reference proteome</keyword>
<feature type="region of interest" description="Disordered" evidence="2">
    <location>
        <begin position="166"/>
        <end position="206"/>
    </location>
</feature>
<dbReference type="PANTHER" id="PTHR23159:SF60">
    <property type="entry name" value="SPINDLE ASSEMBLY ABNORMAL PROTEIN 4"/>
    <property type="match status" value="1"/>
</dbReference>
<evidence type="ECO:0000313" key="3">
    <source>
        <dbReference type="EMBL" id="CAK9099572.1"/>
    </source>
</evidence>
<gene>
    <name evidence="3" type="ORF">SCF082_LOCUS46634</name>
</gene>
<feature type="non-terminal residue" evidence="3">
    <location>
        <position position="592"/>
    </location>
</feature>
<dbReference type="PANTHER" id="PTHR23159">
    <property type="entry name" value="CENTROSOMAL PROTEIN 2"/>
    <property type="match status" value="1"/>
</dbReference>